<dbReference type="InterPro" id="IPR046342">
    <property type="entry name" value="CBS_dom_sf"/>
</dbReference>
<dbReference type="PROSITE" id="PS51371">
    <property type="entry name" value="CBS"/>
    <property type="match status" value="2"/>
</dbReference>
<name>A0A363D5V1_9BACT</name>
<comment type="caution">
    <text evidence="4">The sequence shown here is derived from an EMBL/GenBank/DDBJ whole genome shotgun (WGS) entry which is preliminary data.</text>
</comment>
<protein>
    <submittedName>
        <fullName evidence="4">CBS domain-containing protein</fullName>
    </submittedName>
</protein>
<evidence type="ECO:0000259" key="3">
    <source>
        <dbReference type="PROSITE" id="PS51371"/>
    </source>
</evidence>
<evidence type="ECO:0000313" key="4">
    <source>
        <dbReference type="EMBL" id="PUE66711.1"/>
    </source>
</evidence>
<keyword evidence="5" id="KW-1185">Reference proteome</keyword>
<dbReference type="RefSeq" id="WP_108557820.1">
    <property type="nucleotide sequence ID" value="NZ_MUXE01000001.1"/>
</dbReference>
<gene>
    <name evidence="4" type="ORF">B0174_01265</name>
</gene>
<dbReference type="AlphaFoldDB" id="A0A363D5V1"/>
<dbReference type="Proteomes" id="UP000251135">
    <property type="component" value="Unassembled WGS sequence"/>
</dbReference>
<dbReference type="SUPFAM" id="SSF54631">
    <property type="entry name" value="CBS-domain pair"/>
    <property type="match status" value="1"/>
</dbReference>
<dbReference type="EMBL" id="MUXE01000001">
    <property type="protein sequence ID" value="PUE66711.1"/>
    <property type="molecule type" value="Genomic_DNA"/>
</dbReference>
<organism evidence="4 5">
    <name type="scientific">Arcobacter caeni</name>
    <dbReference type="NCBI Taxonomy" id="1912877"/>
    <lineage>
        <taxon>Bacteria</taxon>
        <taxon>Pseudomonadati</taxon>
        <taxon>Campylobacterota</taxon>
        <taxon>Epsilonproteobacteria</taxon>
        <taxon>Campylobacterales</taxon>
        <taxon>Arcobacteraceae</taxon>
        <taxon>Arcobacter</taxon>
    </lineage>
</organism>
<evidence type="ECO:0000256" key="1">
    <source>
        <dbReference type="ARBA" id="ARBA00023122"/>
    </source>
</evidence>
<dbReference type="InterPro" id="IPR051257">
    <property type="entry name" value="Diverse_CBS-Domain"/>
</dbReference>
<feature type="domain" description="CBS" evidence="3">
    <location>
        <begin position="81"/>
        <end position="137"/>
    </location>
</feature>
<dbReference type="OrthoDB" id="9811720at2"/>
<sequence>MFAIYNKGSVGFRSTVDNLYSLNNIENIQESRFNPDEGTIQNFDSLLNKQDKETKKEAINTYKKMANIDTSEIIYQVKDIMTKNCIYIDEKSSIKDAYDVLKEFKVGLMPVVSFGKRIIGTIDKKIILNLLMNNLENPQNVLERKIEDIHLPQIITADPLTDIRSVSKVMIDFKLHAIPIVDESGILIGIVSKTDIIKAVSHIPQFQLWS</sequence>
<dbReference type="SMART" id="SM00116">
    <property type="entry name" value="CBS"/>
    <property type="match status" value="2"/>
</dbReference>
<evidence type="ECO:0000256" key="2">
    <source>
        <dbReference type="PROSITE-ProRule" id="PRU00703"/>
    </source>
</evidence>
<evidence type="ECO:0000313" key="5">
    <source>
        <dbReference type="Proteomes" id="UP000251135"/>
    </source>
</evidence>
<keyword evidence="1 2" id="KW-0129">CBS domain</keyword>
<reference evidence="4 5" key="1">
    <citation type="submission" date="2017-02" db="EMBL/GenBank/DDBJ databases">
        <title>Arcobacter caeni sp. nov, a new Arcobacter species isolated from reclaimed water.</title>
        <authorList>
            <person name="Figueras M.J."/>
            <person name="Perez-Cataluna A."/>
            <person name="Salas-Masso N."/>
        </authorList>
    </citation>
    <scope>NUCLEOTIDE SEQUENCE [LARGE SCALE GENOMIC DNA]</scope>
    <source>
        <strain evidence="4 5">RW17-10</strain>
    </source>
</reference>
<dbReference type="PANTHER" id="PTHR43080">
    <property type="entry name" value="CBS DOMAIN-CONTAINING PROTEIN CBSX3, MITOCHONDRIAL"/>
    <property type="match status" value="1"/>
</dbReference>
<accession>A0A363D5V1</accession>
<feature type="domain" description="CBS" evidence="3">
    <location>
        <begin position="150"/>
        <end position="208"/>
    </location>
</feature>
<proteinExistence type="predicted"/>
<dbReference type="Pfam" id="PF00571">
    <property type="entry name" value="CBS"/>
    <property type="match status" value="2"/>
</dbReference>
<dbReference type="InterPro" id="IPR000644">
    <property type="entry name" value="CBS_dom"/>
</dbReference>
<dbReference type="PANTHER" id="PTHR43080:SF2">
    <property type="entry name" value="CBS DOMAIN-CONTAINING PROTEIN"/>
    <property type="match status" value="1"/>
</dbReference>
<dbReference type="Gene3D" id="3.10.580.10">
    <property type="entry name" value="CBS-domain"/>
    <property type="match status" value="1"/>
</dbReference>